<evidence type="ECO:0000259" key="1">
    <source>
        <dbReference type="Pfam" id="PF06230"/>
    </source>
</evidence>
<protein>
    <submittedName>
        <fullName evidence="3">DUF1009 domain-containing protein</fullName>
    </submittedName>
</protein>
<dbReference type="EMBL" id="QURN01000008">
    <property type="protein sequence ID" value="RFC67236.1"/>
    <property type="molecule type" value="Genomic_DNA"/>
</dbReference>
<dbReference type="Pfam" id="PF06230">
    <property type="entry name" value="LpxI_C"/>
    <property type="match status" value="1"/>
</dbReference>
<gene>
    <name evidence="3" type="ORF">DY251_11770</name>
</gene>
<feature type="domain" description="LpxI N-terminal" evidence="2">
    <location>
        <begin position="13"/>
        <end position="143"/>
    </location>
</feature>
<dbReference type="InterPro" id="IPR053174">
    <property type="entry name" value="LpxI"/>
</dbReference>
<sequence length="290" mass="29976">MASAGAAQSPVTAIIAGGGRLPIELANALASRGLGAYIVMIAGEVENPDAFAAFPNTTIELEAAGGLLSHLKSRGISQLVFAGTVARRPRFFSIWPIMPLLAVLPKLAKALGQGDDALLRSLVGHVEQQGIKVLGAHEILPDLLVSEGVHTKKRPTKSDMRDIQAALEAAQAIGSLDIGQAAVAIGGRAIALEGIEGTDGLLERVAQLRGHGRLAGKPGGVLVKSVKPGQEWRIDLPGIGVQTVERVAAAKLNGVAVLADSTLALGFKEMIERADSLGVFVVGLPSEAQR</sequence>
<proteinExistence type="predicted"/>
<dbReference type="InterPro" id="IPR041255">
    <property type="entry name" value="LpxI_N"/>
</dbReference>
<feature type="domain" description="LpxI C-terminal" evidence="1">
    <location>
        <begin position="147"/>
        <end position="282"/>
    </location>
</feature>
<dbReference type="Pfam" id="PF17930">
    <property type="entry name" value="LpxI_N"/>
    <property type="match status" value="1"/>
</dbReference>
<dbReference type="InterPro" id="IPR043167">
    <property type="entry name" value="LpxI_C_sf"/>
</dbReference>
<comment type="caution">
    <text evidence="3">The sequence shown here is derived from an EMBL/GenBank/DDBJ whole genome shotgun (WGS) entry which is preliminary data.</text>
</comment>
<dbReference type="Proteomes" id="UP000262379">
    <property type="component" value="Unassembled WGS sequence"/>
</dbReference>
<dbReference type="Gene3D" id="3.40.50.20">
    <property type="match status" value="1"/>
</dbReference>
<keyword evidence="4" id="KW-1185">Reference proteome</keyword>
<reference evidence="4" key="1">
    <citation type="submission" date="2018-08" db="EMBL/GenBank/DDBJ databases">
        <authorList>
            <person name="Im W.T."/>
        </authorList>
    </citation>
    <scope>NUCLEOTIDE SEQUENCE [LARGE SCALE GENOMIC DNA]</scope>
    <source>
        <strain evidence="4">LA-28</strain>
    </source>
</reference>
<evidence type="ECO:0000313" key="3">
    <source>
        <dbReference type="EMBL" id="RFC67236.1"/>
    </source>
</evidence>
<name>A0A371XDD7_9HYPH</name>
<evidence type="ECO:0000259" key="2">
    <source>
        <dbReference type="Pfam" id="PF17930"/>
    </source>
</evidence>
<dbReference type="AlphaFoldDB" id="A0A371XDD7"/>
<dbReference type="Gene3D" id="3.40.140.80">
    <property type="match status" value="1"/>
</dbReference>
<evidence type="ECO:0000313" key="4">
    <source>
        <dbReference type="Proteomes" id="UP000262379"/>
    </source>
</evidence>
<organism evidence="3 4">
    <name type="scientific">Mesorhizobium denitrificans</name>
    <dbReference type="NCBI Taxonomy" id="2294114"/>
    <lineage>
        <taxon>Bacteria</taxon>
        <taxon>Pseudomonadati</taxon>
        <taxon>Pseudomonadota</taxon>
        <taxon>Alphaproteobacteria</taxon>
        <taxon>Hyphomicrobiales</taxon>
        <taxon>Phyllobacteriaceae</taxon>
        <taxon>Mesorhizobium</taxon>
    </lineage>
</organism>
<dbReference type="RefSeq" id="WP_116624110.1">
    <property type="nucleotide sequence ID" value="NZ_QURN01000008.1"/>
</dbReference>
<dbReference type="InterPro" id="IPR010415">
    <property type="entry name" value="LpxI_C"/>
</dbReference>
<accession>A0A371XDD7</accession>
<dbReference type="PANTHER" id="PTHR39962">
    <property type="entry name" value="BLL4848 PROTEIN"/>
    <property type="match status" value="1"/>
</dbReference>
<dbReference type="PANTHER" id="PTHR39962:SF1">
    <property type="entry name" value="LPXI FAMILY PROTEIN"/>
    <property type="match status" value="1"/>
</dbReference>